<accession>A0ABD3N3Y6</accession>
<dbReference type="EMBL" id="JALLAZ020001668">
    <property type="protein sequence ID" value="KAL3768921.1"/>
    <property type="molecule type" value="Genomic_DNA"/>
</dbReference>
<keyword evidence="2" id="KW-1185">Reference proteome</keyword>
<evidence type="ECO:0000313" key="2">
    <source>
        <dbReference type="Proteomes" id="UP001530315"/>
    </source>
</evidence>
<evidence type="ECO:0000313" key="1">
    <source>
        <dbReference type="EMBL" id="KAL3768921.1"/>
    </source>
</evidence>
<proteinExistence type="predicted"/>
<dbReference type="AlphaFoldDB" id="A0ABD3N3Y6"/>
<gene>
    <name evidence="1" type="ORF">ACHAW5_001319</name>
</gene>
<organism evidence="1 2">
    <name type="scientific">Stephanodiscus triporus</name>
    <dbReference type="NCBI Taxonomy" id="2934178"/>
    <lineage>
        <taxon>Eukaryota</taxon>
        <taxon>Sar</taxon>
        <taxon>Stramenopiles</taxon>
        <taxon>Ochrophyta</taxon>
        <taxon>Bacillariophyta</taxon>
        <taxon>Coscinodiscophyceae</taxon>
        <taxon>Thalassiosirophycidae</taxon>
        <taxon>Stephanodiscales</taxon>
        <taxon>Stephanodiscaceae</taxon>
        <taxon>Stephanodiscus</taxon>
    </lineage>
</organism>
<sequence>MAGSQAIIGIPADGSVLKYDLTSTATLMNVDRQTLTDTSVAEVDGMVIMEFAKLLVEDGEVPILEDAENILIHARGPSALGYHTNGRTSVVVFLSTDSAGFDSLTTISPTTIAPTATPVGATYYRGFEQGGFPFVVDATDPVWTTDPAPGGWERTTEGPYAGAYSLRSPVLDNDAKSQAESRLTVSLPDYGIGELHFYVLAGIQLPFDSFEYIVDGVSRGAIEEPMTAYEERIVQLGPGPHSVEFVYKFNPLNAPPENFLVDGVGADYAGFVYIDDVYFVPSGALYDGVSPVIPPEI</sequence>
<name>A0ABD3N3Y6_9STRA</name>
<dbReference type="Proteomes" id="UP001530315">
    <property type="component" value="Unassembled WGS sequence"/>
</dbReference>
<protein>
    <submittedName>
        <fullName evidence="1">Uncharacterized protein</fullName>
    </submittedName>
</protein>
<reference evidence="1 2" key="1">
    <citation type="submission" date="2024-10" db="EMBL/GenBank/DDBJ databases">
        <title>Updated reference genomes for cyclostephanoid diatoms.</title>
        <authorList>
            <person name="Roberts W.R."/>
            <person name="Alverson A.J."/>
        </authorList>
    </citation>
    <scope>NUCLEOTIDE SEQUENCE [LARGE SCALE GENOMIC DNA]</scope>
    <source>
        <strain evidence="1 2">AJA276-08</strain>
    </source>
</reference>
<comment type="caution">
    <text evidence="1">The sequence shown here is derived from an EMBL/GenBank/DDBJ whole genome shotgun (WGS) entry which is preliminary data.</text>
</comment>